<feature type="domain" description="AAA+ ATPase" evidence="4">
    <location>
        <begin position="72"/>
        <end position="213"/>
    </location>
</feature>
<dbReference type="Pfam" id="PF00004">
    <property type="entry name" value="AAA"/>
    <property type="match status" value="1"/>
</dbReference>
<evidence type="ECO:0000313" key="6">
    <source>
        <dbReference type="Proteomes" id="UP000034846"/>
    </source>
</evidence>
<comment type="caution">
    <text evidence="5">The sequence shown here is derived from an EMBL/GenBank/DDBJ whole genome shotgun (WGS) entry which is preliminary data.</text>
</comment>
<evidence type="ECO:0000256" key="2">
    <source>
        <dbReference type="ARBA" id="ARBA00022840"/>
    </source>
</evidence>
<dbReference type="PANTHER" id="PTHR11638:SF175">
    <property type="entry name" value="ATP-DEPENDENT CLP PROTEASE, ATP-BINDING SUBUNIT CLPC"/>
    <property type="match status" value="1"/>
</dbReference>
<evidence type="ECO:0000313" key="5">
    <source>
        <dbReference type="EMBL" id="KKW30242.1"/>
    </source>
</evidence>
<name>A0A0G1ZPW4_9BACT</name>
<dbReference type="Gene3D" id="1.10.8.60">
    <property type="match status" value="1"/>
</dbReference>
<dbReference type="InterPro" id="IPR027417">
    <property type="entry name" value="P-loop_NTPase"/>
</dbReference>
<dbReference type="InterPro" id="IPR003959">
    <property type="entry name" value="ATPase_AAA_core"/>
</dbReference>
<dbReference type="AlphaFoldDB" id="A0A0G1ZPW4"/>
<keyword evidence="2" id="KW-0067">ATP-binding</keyword>
<keyword evidence="3" id="KW-0812">Transmembrane</keyword>
<reference evidence="5 6" key="1">
    <citation type="journal article" date="2015" name="Nature">
        <title>rRNA introns, odd ribosomes, and small enigmatic genomes across a large radiation of phyla.</title>
        <authorList>
            <person name="Brown C.T."/>
            <person name="Hug L.A."/>
            <person name="Thomas B.C."/>
            <person name="Sharon I."/>
            <person name="Castelle C.J."/>
            <person name="Singh A."/>
            <person name="Wilkins M.J."/>
            <person name="Williams K.H."/>
            <person name="Banfield J.F."/>
        </authorList>
    </citation>
    <scope>NUCLEOTIDE SEQUENCE [LARGE SCALE GENOMIC DNA]</scope>
</reference>
<dbReference type="GO" id="GO:0016887">
    <property type="term" value="F:ATP hydrolysis activity"/>
    <property type="evidence" value="ECO:0007669"/>
    <property type="project" value="InterPro"/>
</dbReference>
<dbReference type="GO" id="GO:0005524">
    <property type="term" value="F:ATP binding"/>
    <property type="evidence" value="ECO:0007669"/>
    <property type="project" value="UniProtKB-KW"/>
</dbReference>
<dbReference type="InterPro" id="IPR003593">
    <property type="entry name" value="AAA+_ATPase"/>
</dbReference>
<protein>
    <submittedName>
        <fullName evidence="5">ATPase AAA-2 domain protein</fullName>
    </submittedName>
</protein>
<organism evidence="5 6">
    <name type="scientific">Candidatus Uhrbacteria bacterium GW2011_GWD2_52_7</name>
    <dbReference type="NCBI Taxonomy" id="1618989"/>
    <lineage>
        <taxon>Bacteria</taxon>
        <taxon>Candidatus Uhriibacteriota</taxon>
    </lineage>
</organism>
<dbReference type="InterPro" id="IPR041546">
    <property type="entry name" value="ClpA/ClpB_AAA_lid"/>
</dbReference>
<dbReference type="SUPFAM" id="SSF52540">
    <property type="entry name" value="P-loop containing nucleoside triphosphate hydrolases"/>
    <property type="match status" value="1"/>
</dbReference>
<dbReference type="Proteomes" id="UP000034846">
    <property type="component" value="Unassembled WGS sequence"/>
</dbReference>
<proteinExistence type="predicted"/>
<evidence type="ECO:0000256" key="1">
    <source>
        <dbReference type="ARBA" id="ARBA00022741"/>
    </source>
</evidence>
<keyword evidence="3" id="KW-1133">Transmembrane helix</keyword>
<keyword evidence="3" id="KW-0472">Membrane</keyword>
<dbReference type="GO" id="GO:0034605">
    <property type="term" value="P:cellular response to heat"/>
    <property type="evidence" value="ECO:0007669"/>
    <property type="project" value="TreeGrafter"/>
</dbReference>
<evidence type="ECO:0000256" key="3">
    <source>
        <dbReference type="SAM" id="Phobius"/>
    </source>
</evidence>
<gene>
    <name evidence="5" type="ORF">UY72_C0017G0005</name>
</gene>
<evidence type="ECO:0000259" key="4">
    <source>
        <dbReference type="SMART" id="SM00382"/>
    </source>
</evidence>
<dbReference type="CDD" id="cd00009">
    <property type="entry name" value="AAA"/>
    <property type="match status" value="1"/>
</dbReference>
<dbReference type="Gene3D" id="3.40.50.300">
    <property type="entry name" value="P-loop containing nucleotide triphosphate hydrolases"/>
    <property type="match status" value="1"/>
</dbReference>
<feature type="transmembrane region" description="Helical" evidence="3">
    <location>
        <begin position="6"/>
        <end position="22"/>
    </location>
</feature>
<sequence>MDLPTPWIVAIILAIAGAFLLRRQQQDGATLEQSPSSFTHDLSLMAARGTLEPFDGREKEVDRAMHIIMRRSKNNPLLIGNPGVGKTAIVHGLAQRIHDGDVPKSLMGKRVLSLDLNAILAGSQYRGEMEKRLRSLLGSLERDSRKIILFIDEVHMLAQAGGAQGSLNISDILKPALSRGDLQIIGATTWDEYERDIRPDQALDRRFQPVLVDEPNQQQALKMLKAVRDVYQDFHKVKIPDAVLKAAVKLSDERIRGRFLPDKAIDLIDEAAAKVAIDCSVTSHGKHLGVIHAAARACKTPTVTQGDIADVVDQWVVHSQAESKRDARRKVKVS</sequence>
<dbReference type="SMART" id="SM00382">
    <property type="entry name" value="AAA"/>
    <property type="match status" value="1"/>
</dbReference>
<keyword evidence="1" id="KW-0547">Nucleotide-binding</keyword>
<dbReference type="GO" id="GO:0005737">
    <property type="term" value="C:cytoplasm"/>
    <property type="evidence" value="ECO:0007669"/>
    <property type="project" value="TreeGrafter"/>
</dbReference>
<accession>A0A0G1ZPW4</accession>
<dbReference type="InterPro" id="IPR050130">
    <property type="entry name" value="ClpA_ClpB"/>
</dbReference>
<dbReference type="PANTHER" id="PTHR11638">
    <property type="entry name" value="ATP-DEPENDENT CLP PROTEASE"/>
    <property type="match status" value="1"/>
</dbReference>
<dbReference type="EMBL" id="LCRD01000017">
    <property type="protein sequence ID" value="KKW30242.1"/>
    <property type="molecule type" value="Genomic_DNA"/>
</dbReference>
<dbReference type="Pfam" id="PF17871">
    <property type="entry name" value="AAA_lid_9"/>
    <property type="match status" value="1"/>
</dbReference>